<dbReference type="InterPro" id="IPR052514">
    <property type="entry name" value="SAM-dependent_MTase"/>
</dbReference>
<sequence>MDFKKSIKKNISSLLPKGIYKEKLKVFWYNVLASKKVKYKIVSKEGANFMYETKYEDLTFFTNEPLYAITPDFDNYQHFYKVKEGDVVIDGGANVGVLSLLFSKQVGQTGHVYCFEPDKYNIGKLNSNFSLNNHARNYSIHGELMWSCENIIDFQESGTVASSAIWFSDEHAVVKKRTITLDSWCVKNNIKHIDLIKMDIEGAELEAVEGCRDIIKQFKPNFAIASYHMVDGEPTYIKLEAFFKSIGYPVKTKKFSGYEVITFAGPCVKDE</sequence>
<dbReference type="STRING" id="1046627.BZARG_618"/>
<dbReference type="PANTHER" id="PTHR34203:SF15">
    <property type="entry name" value="SLL1173 PROTEIN"/>
    <property type="match status" value="1"/>
</dbReference>
<dbReference type="NCBIfam" id="TIGR01444">
    <property type="entry name" value="fkbM_fam"/>
    <property type="match status" value="1"/>
</dbReference>
<proteinExistence type="predicted"/>
<dbReference type="InterPro" id="IPR006342">
    <property type="entry name" value="FkbM_mtfrase"/>
</dbReference>
<dbReference type="Proteomes" id="UP000003730">
    <property type="component" value="Unassembled WGS sequence"/>
</dbReference>
<evidence type="ECO:0000313" key="3">
    <source>
        <dbReference type="Proteomes" id="UP000003730"/>
    </source>
</evidence>
<dbReference type="SUPFAM" id="SSF53335">
    <property type="entry name" value="S-adenosyl-L-methionine-dependent methyltransferases"/>
    <property type="match status" value="1"/>
</dbReference>
<dbReference type="InterPro" id="IPR029063">
    <property type="entry name" value="SAM-dependent_MTases_sf"/>
</dbReference>
<dbReference type="RefSeq" id="WP_008635477.1">
    <property type="nucleotide sequence ID" value="NZ_AFXZ01000009.1"/>
</dbReference>
<keyword evidence="3" id="KW-1185">Reference proteome</keyword>
<gene>
    <name evidence="2" type="ORF">BZARG_618</name>
</gene>
<protein>
    <submittedName>
        <fullName evidence="2">FkbM family methyltransferase</fullName>
    </submittedName>
</protein>
<keyword evidence="2" id="KW-0808">Transferase</keyword>
<keyword evidence="2" id="KW-0489">Methyltransferase</keyword>
<feature type="domain" description="Methyltransferase FkbM" evidence="1">
    <location>
        <begin position="90"/>
        <end position="248"/>
    </location>
</feature>
<dbReference type="PANTHER" id="PTHR34203">
    <property type="entry name" value="METHYLTRANSFERASE, FKBM FAMILY PROTEIN"/>
    <property type="match status" value="1"/>
</dbReference>
<dbReference type="Pfam" id="PF05050">
    <property type="entry name" value="Methyltransf_21"/>
    <property type="match status" value="1"/>
</dbReference>
<dbReference type="Gene3D" id="3.40.50.150">
    <property type="entry name" value="Vaccinia Virus protein VP39"/>
    <property type="match status" value="1"/>
</dbReference>
<dbReference type="GO" id="GO:0032259">
    <property type="term" value="P:methylation"/>
    <property type="evidence" value="ECO:0007669"/>
    <property type="project" value="UniProtKB-KW"/>
</dbReference>
<comment type="caution">
    <text evidence="2">The sequence shown here is derived from an EMBL/GenBank/DDBJ whole genome shotgun (WGS) entry which is preliminary data.</text>
</comment>
<organism evidence="2 3">
    <name type="scientific">Bizionia argentinensis JUB59</name>
    <dbReference type="NCBI Taxonomy" id="1046627"/>
    <lineage>
        <taxon>Bacteria</taxon>
        <taxon>Pseudomonadati</taxon>
        <taxon>Bacteroidota</taxon>
        <taxon>Flavobacteriia</taxon>
        <taxon>Flavobacteriales</taxon>
        <taxon>Flavobacteriaceae</taxon>
        <taxon>Bizionia</taxon>
    </lineage>
</organism>
<evidence type="ECO:0000313" key="2">
    <source>
        <dbReference type="EMBL" id="EGV44327.1"/>
    </source>
</evidence>
<dbReference type="GO" id="GO:0008168">
    <property type="term" value="F:methyltransferase activity"/>
    <property type="evidence" value="ECO:0007669"/>
    <property type="project" value="UniProtKB-KW"/>
</dbReference>
<accession>G2EAT6</accession>
<name>G2EAT6_9FLAO</name>
<reference evidence="2 3" key="1">
    <citation type="journal article" date="2008" name="Int. J. Syst. Evol. Microbiol.">
        <title>Bizionia argentinensis sp. nov., isolated from surface marine water in Antarctica.</title>
        <authorList>
            <person name="Bercovich A."/>
            <person name="Vazquez S.C."/>
            <person name="Yankilevich P."/>
            <person name="Coria S.H."/>
            <person name="Foti M."/>
            <person name="Hernandez E."/>
            <person name="Vidal A."/>
            <person name="Ruberto L."/>
            <person name="Melo C."/>
            <person name="Marenssi S."/>
            <person name="Criscuolo M."/>
            <person name="Memoli M."/>
            <person name="Arguelles M."/>
            <person name="Mac Cormack W.P."/>
        </authorList>
    </citation>
    <scope>NUCLEOTIDE SEQUENCE [LARGE SCALE GENOMIC DNA]</scope>
    <source>
        <strain evidence="2 3">JUB59</strain>
    </source>
</reference>
<dbReference type="AlphaFoldDB" id="G2EAT6"/>
<dbReference type="eggNOG" id="COG2519">
    <property type="taxonomic scope" value="Bacteria"/>
</dbReference>
<evidence type="ECO:0000259" key="1">
    <source>
        <dbReference type="Pfam" id="PF05050"/>
    </source>
</evidence>
<dbReference type="OrthoDB" id="9812600at2"/>
<dbReference type="EMBL" id="AFXZ01000009">
    <property type="protein sequence ID" value="EGV44327.1"/>
    <property type="molecule type" value="Genomic_DNA"/>
</dbReference>